<comment type="similarity">
    <text evidence="2 3">Belongs to the peptidase S26 family.</text>
</comment>
<dbReference type="CDD" id="cd06530">
    <property type="entry name" value="S26_SPase_I"/>
    <property type="match status" value="1"/>
</dbReference>
<protein>
    <recommendedName>
        <fullName evidence="3">Signal peptidase I</fullName>
        <ecNumber evidence="3">3.4.21.89</ecNumber>
    </recommendedName>
</protein>
<dbReference type="EMBL" id="JAMZEB010000002">
    <property type="protein sequence ID" value="MCP2354287.1"/>
    <property type="molecule type" value="Genomic_DNA"/>
</dbReference>
<sequence>MIRTRLRALSLALLLIPASGCGLLGYTVTISSESMEPTIKKGTSVQTRRVGDYAPRRGDIIVYRTPEGWNGTTAGTARVGRVIGTPGGTVKCCDAAGRLEVDGKALDEPYVASPPASHRPFEVRLPQGRLWIMNDNRHVALDSRAYQDAPGGGTVGVSDVTAVVSRG</sequence>
<evidence type="ECO:0000256" key="1">
    <source>
        <dbReference type="ARBA" id="ARBA00004401"/>
    </source>
</evidence>
<dbReference type="PANTHER" id="PTHR43390">
    <property type="entry name" value="SIGNAL PEPTIDASE I"/>
    <property type="match status" value="1"/>
</dbReference>
<dbReference type="SUPFAM" id="SSF51306">
    <property type="entry name" value="LexA/Signal peptidase"/>
    <property type="match status" value="1"/>
</dbReference>
<dbReference type="AlphaFoldDB" id="A0A9X2G857"/>
<dbReference type="GO" id="GO:0009003">
    <property type="term" value="F:signal peptidase activity"/>
    <property type="evidence" value="ECO:0007669"/>
    <property type="project" value="UniProtKB-EC"/>
</dbReference>
<dbReference type="GO" id="GO:0005886">
    <property type="term" value="C:plasma membrane"/>
    <property type="evidence" value="ECO:0007669"/>
    <property type="project" value="UniProtKB-SubCell"/>
</dbReference>
<keyword evidence="3 5" id="KW-0378">Hydrolase</keyword>
<evidence type="ECO:0000313" key="6">
    <source>
        <dbReference type="Proteomes" id="UP001139648"/>
    </source>
</evidence>
<dbReference type="GO" id="GO:0006465">
    <property type="term" value="P:signal peptide processing"/>
    <property type="evidence" value="ECO:0007669"/>
    <property type="project" value="InterPro"/>
</dbReference>
<dbReference type="EC" id="3.4.21.89" evidence="3"/>
<dbReference type="GO" id="GO:0004252">
    <property type="term" value="F:serine-type endopeptidase activity"/>
    <property type="evidence" value="ECO:0007669"/>
    <property type="project" value="InterPro"/>
</dbReference>
<comment type="caution">
    <text evidence="5">The sequence shown here is derived from an EMBL/GenBank/DDBJ whole genome shotgun (WGS) entry which is preliminary data.</text>
</comment>
<dbReference type="InterPro" id="IPR000223">
    <property type="entry name" value="Pept_S26A_signal_pept_1"/>
</dbReference>
<comment type="catalytic activity">
    <reaction evidence="3">
        <text>Cleavage of hydrophobic, N-terminal signal or leader sequences from secreted and periplasmic proteins.</text>
        <dbReference type="EC" id="3.4.21.89"/>
    </reaction>
</comment>
<dbReference type="InterPro" id="IPR019533">
    <property type="entry name" value="Peptidase_S26"/>
</dbReference>
<evidence type="ECO:0000256" key="2">
    <source>
        <dbReference type="ARBA" id="ARBA00009370"/>
    </source>
</evidence>
<dbReference type="Pfam" id="PF10502">
    <property type="entry name" value="Peptidase_S26"/>
    <property type="match status" value="1"/>
</dbReference>
<dbReference type="Gene3D" id="2.10.109.10">
    <property type="entry name" value="Umud Fragment, subunit A"/>
    <property type="match status" value="1"/>
</dbReference>
<gene>
    <name evidence="5" type="ORF">HD597_001307</name>
</gene>
<dbReference type="RefSeq" id="WP_253740779.1">
    <property type="nucleotide sequence ID" value="NZ_BAABKA010000048.1"/>
</dbReference>
<evidence type="ECO:0000256" key="3">
    <source>
        <dbReference type="RuleBase" id="RU362042"/>
    </source>
</evidence>
<keyword evidence="3" id="KW-0645">Protease</keyword>
<organism evidence="5 6">
    <name type="scientific">Nonomuraea thailandensis</name>
    <dbReference type="NCBI Taxonomy" id="1188745"/>
    <lineage>
        <taxon>Bacteria</taxon>
        <taxon>Bacillati</taxon>
        <taxon>Actinomycetota</taxon>
        <taxon>Actinomycetes</taxon>
        <taxon>Streptosporangiales</taxon>
        <taxon>Streptosporangiaceae</taxon>
        <taxon>Nonomuraea</taxon>
    </lineage>
</organism>
<dbReference type="InterPro" id="IPR036286">
    <property type="entry name" value="LexA/Signal_pep-like_sf"/>
</dbReference>
<comment type="subcellular location">
    <subcellularLocation>
        <location evidence="1">Cell membrane</location>
        <topology evidence="1">Single-pass type II membrane protein</topology>
    </subcellularLocation>
    <subcellularLocation>
        <location evidence="3">Membrane</location>
        <topology evidence="3">Single-pass type II membrane protein</topology>
    </subcellularLocation>
</comment>
<dbReference type="NCBIfam" id="TIGR02227">
    <property type="entry name" value="sigpep_I_bact"/>
    <property type="match status" value="1"/>
</dbReference>
<keyword evidence="6" id="KW-1185">Reference proteome</keyword>
<evidence type="ECO:0000259" key="4">
    <source>
        <dbReference type="Pfam" id="PF10502"/>
    </source>
</evidence>
<accession>A0A9X2G857</accession>
<dbReference type="PRINTS" id="PR00727">
    <property type="entry name" value="LEADERPTASE"/>
</dbReference>
<dbReference type="Proteomes" id="UP001139648">
    <property type="component" value="Unassembled WGS sequence"/>
</dbReference>
<evidence type="ECO:0000313" key="5">
    <source>
        <dbReference type="EMBL" id="MCP2354287.1"/>
    </source>
</evidence>
<name>A0A9X2G857_9ACTN</name>
<dbReference type="PANTHER" id="PTHR43390:SF1">
    <property type="entry name" value="CHLOROPLAST PROCESSING PEPTIDASE"/>
    <property type="match status" value="1"/>
</dbReference>
<reference evidence="5" key="1">
    <citation type="submission" date="2022-06" db="EMBL/GenBank/DDBJ databases">
        <title>Sequencing the genomes of 1000 actinobacteria strains.</title>
        <authorList>
            <person name="Klenk H.-P."/>
        </authorList>
    </citation>
    <scope>NUCLEOTIDE SEQUENCE</scope>
    <source>
        <strain evidence="5">DSM 46694</strain>
    </source>
</reference>
<proteinExistence type="inferred from homology"/>
<feature type="domain" description="Peptidase S26" evidence="4">
    <location>
        <begin position="11"/>
        <end position="162"/>
    </location>
</feature>